<dbReference type="OrthoDB" id="6692170at2"/>
<dbReference type="STRING" id="886293.Sinac_7442"/>
<dbReference type="HOGENOM" id="CLU_476420_0_0_0"/>
<evidence type="ECO:0000313" key="4">
    <source>
        <dbReference type="EMBL" id="AGA31478.1"/>
    </source>
</evidence>
<dbReference type="InterPro" id="IPR011043">
    <property type="entry name" value="Gal_Oxase/kelch_b-propeller"/>
</dbReference>
<dbReference type="Proteomes" id="UP000010798">
    <property type="component" value="Chromosome"/>
</dbReference>
<dbReference type="InterPro" id="IPR015915">
    <property type="entry name" value="Kelch-typ_b-propeller"/>
</dbReference>
<sequence length="498" mass="54568">MTKPGLAEAVSEGDLETIRSLLDAGADIRYVRPHGYTVMIDVMHGRSILEDSQLLPVLRLLIERDADLDAVSDYGESALSVSSRVGRFDAVELLLSSGANPAPLGWTALHRAVALGTVADLRQRLDEGDDLSTYDRWERTPLLLSMQTGDIEKAELLLAAGGSLADRGRCGRTPLMYPVENDDPAMLRWLLERGVDPNAVDDFGGTALISAAQCGSARCVRVLLDAGADPNLASNTESPIQSAANLETARVLAEAGADFAEINGDVRDEVTRRQRTESITCTPDEYRAAKHRVFGSANPQVMNFPFWRAMVTSGQSAYHARAYFDQGRLDDEAVWCFDRFGKSFTVLPDGRVIEIAGEHEDHYDPDFCIYNDVIVHHGDGRFDIYGYPKEIFPPTDFHTATLVGDSIYIVGNLGYMGERLPGTTQVHRFNVDTLVIEPVKTLGESPGWIGRHRAKLVGNAIEVTGGKVCGLADGQETYEDNHGRYMLDLSSMTWSKAS</sequence>
<dbReference type="EMBL" id="CP003364">
    <property type="protein sequence ID" value="AGA31478.1"/>
    <property type="molecule type" value="Genomic_DNA"/>
</dbReference>
<accession>L0DR30</accession>
<keyword evidence="5" id="KW-1185">Reference proteome</keyword>
<feature type="repeat" description="ANK" evidence="3">
    <location>
        <begin position="170"/>
        <end position="202"/>
    </location>
</feature>
<feature type="repeat" description="ANK" evidence="3">
    <location>
        <begin position="203"/>
        <end position="235"/>
    </location>
</feature>
<dbReference type="PANTHER" id="PTHR24166:SF48">
    <property type="entry name" value="PROTEIN VAPYRIN"/>
    <property type="match status" value="1"/>
</dbReference>
<dbReference type="SUPFAM" id="SSF50965">
    <property type="entry name" value="Galactose oxidase, central domain"/>
    <property type="match status" value="1"/>
</dbReference>
<dbReference type="RefSeq" id="WP_015250544.1">
    <property type="nucleotide sequence ID" value="NC_019892.1"/>
</dbReference>
<gene>
    <name evidence="4" type="ordered locus">Sinac_7442</name>
</gene>
<dbReference type="SMART" id="SM00248">
    <property type="entry name" value="ANK"/>
    <property type="match status" value="8"/>
</dbReference>
<protein>
    <submittedName>
        <fullName evidence="4">Ankyrin repeat-containing protein</fullName>
    </submittedName>
</protein>
<keyword evidence="2 3" id="KW-0040">ANK repeat</keyword>
<dbReference type="Gene3D" id="1.25.40.20">
    <property type="entry name" value="Ankyrin repeat-containing domain"/>
    <property type="match status" value="2"/>
</dbReference>
<dbReference type="InterPro" id="IPR002110">
    <property type="entry name" value="Ankyrin_rpt"/>
</dbReference>
<organism evidence="4 5">
    <name type="scientific">Singulisphaera acidiphila (strain ATCC BAA-1392 / DSM 18658 / VKM B-2454 / MOB10)</name>
    <dbReference type="NCBI Taxonomy" id="886293"/>
    <lineage>
        <taxon>Bacteria</taxon>
        <taxon>Pseudomonadati</taxon>
        <taxon>Planctomycetota</taxon>
        <taxon>Planctomycetia</taxon>
        <taxon>Isosphaerales</taxon>
        <taxon>Isosphaeraceae</taxon>
        <taxon>Singulisphaera</taxon>
    </lineage>
</organism>
<proteinExistence type="predicted"/>
<keyword evidence="1" id="KW-0677">Repeat</keyword>
<dbReference type="SUPFAM" id="SSF48403">
    <property type="entry name" value="Ankyrin repeat"/>
    <property type="match status" value="1"/>
</dbReference>
<dbReference type="InterPro" id="IPR036770">
    <property type="entry name" value="Ankyrin_rpt-contain_sf"/>
</dbReference>
<dbReference type="AlphaFoldDB" id="L0DR30"/>
<dbReference type="KEGG" id="saci:Sinac_7442"/>
<feature type="repeat" description="ANK" evidence="3">
    <location>
        <begin position="74"/>
        <end position="100"/>
    </location>
</feature>
<evidence type="ECO:0000256" key="3">
    <source>
        <dbReference type="PROSITE-ProRule" id="PRU00023"/>
    </source>
</evidence>
<evidence type="ECO:0000256" key="2">
    <source>
        <dbReference type="ARBA" id="ARBA00023043"/>
    </source>
</evidence>
<evidence type="ECO:0000256" key="1">
    <source>
        <dbReference type="ARBA" id="ARBA00022737"/>
    </source>
</evidence>
<dbReference type="eggNOG" id="COG0666">
    <property type="taxonomic scope" value="Bacteria"/>
</dbReference>
<reference evidence="4 5" key="1">
    <citation type="submission" date="2012-02" db="EMBL/GenBank/DDBJ databases">
        <title>Complete sequence of chromosome of Singulisphaera acidiphila DSM 18658.</title>
        <authorList>
            <consortium name="US DOE Joint Genome Institute (JGI-PGF)"/>
            <person name="Lucas S."/>
            <person name="Copeland A."/>
            <person name="Lapidus A."/>
            <person name="Glavina del Rio T."/>
            <person name="Dalin E."/>
            <person name="Tice H."/>
            <person name="Bruce D."/>
            <person name="Goodwin L."/>
            <person name="Pitluck S."/>
            <person name="Peters L."/>
            <person name="Ovchinnikova G."/>
            <person name="Chertkov O."/>
            <person name="Kyrpides N."/>
            <person name="Mavromatis K."/>
            <person name="Ivanova N."/>
            <person name="Brettin T."/>
            <person name="Detter J.C."/>
            <person name="Han C."/>
            <person name="Larimer F."/>
            <person name="Land M."/>
            <person name="Hauser L."/>
            <person name="Markowitz V."/>
            <person name="Cheng J.-F."/>
            <person name="Hugenholtz P."/>
            <person name="Woyke T."/>
            <person name="Wu D."/>
            <person name="Tindall B."/>
            <person name="Pomrenke H."/>
            <person name="Brambilla E."/>
            <person name="Klenk H.-P."/>
            <person name="Eisen J.A."/>
        </authorList>
    </citation>
    <scope>NUCLEOTIDE SEQUENCE [LARGE SCALE GENOMIC DNA]</scope>
    <source>
        <strain evidence="5">ATCC BAA-1392 / DSM 18658 / VKM B-2454 / MOB10</strain>
    </source>
</reference>
<dbReference type="Pfam" id="PF12796">
    <property type="entry name" value="Ank_2"/>
    <property type="match status" value="2"/>
</dbReference>
<dbReference type="Gene3D" id="2.120.10.80">
    <property type="entry name" value="Kelch-type beta propeller"/>
    <property type="match status" value="1"/>
</dbReference>
<dbReference type="PROSITE" id="PS50297">
    <property type="entry name" value="ANK_REP_REGION"/>
    <property type="match status" value="3"/>
</dbReference>
<dbReference type="PANTHER" id="PTHR24166">
    <property type="entry name" value="ROLLING PEBBLES, ISOFORM B"/>
    <property type="match status" value="1"/>
</dbReference>
<dbReference type="PROSITE" id="PS50088">
    <property type="entry name" value="ANK_REPEAT"/>
    <property type="match status" value="3"/>
</dbReference>
<evidence type="ECO:0000313" key="5">
    <source>
        <dbReference type="Proteomes" id="UP000010798"/>
    </source>
</evidence>
<dbReference type="InterPro" id="IPR050889">
    <property type="entry name" value="Dendritic_Spine_Reg/Scaffold"/>
</dbReference>
<name>L0DR30_SINAD</name>